<proteinExistence type="predicted"/>
<feature type="transmembrane region" description="Helical" evidence="1">
    <location>
        <begin position="177"/>
        <end position="195"/>
    </location>
</feature>
<feature type="transmembrane region" description="Helical" evidence="1">
    <location>
        <begin position="123"/>
        <end position="143"/>
    </location>
</feature>
<name>A0A4Q9H1T7_9BURK</name>
<feature type="transmembrane region" description="Helical" evidence="1">
    <location>
        <begin position="12"/>
        <end position="35"/>
    </location>
</feature>
<keyword evidence="1" id="KW-1133">Transmembrane helix</keyword>
<organism evidence="2 3">
    <name type="scientific">Aquabacterium lacunae</name>
    <dbReference type="NCBI Taxonomy" id="2528630"/>
    <lineage>
        <taxon>Bacteria</taxon>
        <taxon>Pseudomonadati</taxon>
        <taxon>Pseudomonadota</taxon>
        <taxon>Betaproteobacteria</taxon>
        <taxon>Burkholderiales</taxon>
        <taxon>Aquabacterium</taxon>
    </lineage>
</organism>
<reference evidence="2 3" key="1">
    <citation type="submission" date="2019-02" db="EMBL/GenBank/DDBJ databases">
        <title>Aquabacterium sp. strain KMB7.</title>
        <authorList>
            <person name="Chen W.-M."/>
        </authorList>
    </citation>
    <scope>NUCLEOTIDE SEQUENCE [LARGE SCALE GENOMIC DNA]</scope>
    <source>
        <strain evidence="2 3">KMB7</strain>
    </source>
</reference>
<dbReference type="RefSeq" id="WP_130968779.1">
    <property type="nucleotide sequence ID" value="NZ_SIXI01000006.1"/>
</dbReference>
<comment type="caution">
    <text evidence="2">The sequence shown here is derived from an EMBL/GenBank/DDBJ whole genome shotgun (WGS) entry which is preliminary data.</text>
</comment>
<keyword evidence="3" id="KW-1185">Reference proteome</keyword>
<dbReference type="EMBL" id="SIXI01000006">
    <property type="protein sequence ID" value="TBO28688.1"/>
    <property type="molecule type" value="Genomic_DNA"/>
</dbReference>
<evidence type="ECO:0000256" key="1">
    <source>
        <dbReference type="SAM" id="Phobius"/>
    </source>
</evidence>
<protein>
    <recommendedName>
        <fullName evidence="4">Ferric oxidoreductase domain-containing protein</fullName>
    </recommendedName>
</protein>
<evidence type="ECO:0000313" key="3">
    <source>
        <dbReference type="Proteomes" id="UP000292120"/>
    </source>
</evidence>
<feature type="transmembrane region" description="Helical" evidence="1">
    <location>
        <begin position="87"/>
        <end position="111"/>
    </location>
</feature>
<keyword evidence="1" id="KW-0812">Transmembrane</keyword>
<sequence length="214" mass="23808">MLASNRWTISTLPATGLWQALVASALLLMSLGLVLPDGALEDWRTQVRATARTSWLLFMGVFLSAGWPSEAAAHMPVWQARLVRHRSLLTACFMWSHGLHAIGIAMLAVLGTPEEWARLTPTASRWIGGAGYAAIGVWLLWRVRRQSSGWRVPDVAARSALWLVWAVFWLACAKRAPMQPLYALPALVMLAALWWRWQLQRRIAVTASSFKPAG</sequence>
<dbReference type="OrthoDB" id="552353at2"/>
<dbReference type="AlphaFoldDB" id="A0A4Q9H1T7"/>
<feature type="transmembrane region" description="Helical" evidence="1">
    <location>
        <begin position="55"/>
        <end position="75"/>
    </location>
</feature>
<gene>
    <name evidence="2" type="ORF">EYS42_13790</name>
</gene>
<evidence type="ECO:0008006" key="4">
    <source>
        <dbReference type="Google" id="ProtNLM"/>
    </source>
</evidence>
<dbReference type="Proteomes" id="UP000292120">
    <property type="component" value="Unassembled WGS sequence"/>
</dbReference>
<keyword evidence="1" id="KW-0472">Membrane</keyword>
<feature type="transmembrane region" description="Helical" evidence="1">
    <location>
        <begin position="155"/>
        <end position="171"/>
    </location>
</feature>
<accession>A0A4Q9H1T7</accession>
<evidence type="ECO:0000313" key="2">
    <source>
        <dbReference type="EMBL" id="TBO28688.1"/>
    </source>
</evidence>